<name>A0A1R2C2T9_9CILI</name>
<sequence length="379" mass="43556">MSQAIKLNFIDECRRLGSLPKTIDDLKQSATELFHILEPAFEYIDEDGDRILIHTDEEYKLALSILGKAVRFKVVDYSAMPSNKATNTFLLESSDDLYSAYLEKSSPIQIKHQDKAIESIPCNDFQGQVSEFDELLEKITIIFNENCIKSNLTCSECHQDIISIAFICSICDNYALCCFCEQKDCHKHLMVKAYDNDALEYYKKPRTSLLVPKQIRVGISKSPRVARPEIEENPDFEVPFLYPQPSLDLLRRKDPDFSPKNYKVNTSLEENPNKKISLFDILKKLQELGFDNRALCIQALEKTDYNLDKALEFLTSPEETPNLPKKTDYGLSNAHKQYTAEYMAKFKELGFHDSSKCFSALVKMKYNFNEALEYLVSNS</sequence>
<gene>
    <name evidence="2" type="ORF">SteCoe_15737</name>
</gene>
<dbReference type="EMBL" id="MPUH01000307">
    <property type="protein sequence ID" value="OMJ83338.1"/>
    <property type="molecule type" value="Genomic_DNA"/>
</dbReference>
<dbReference type="InterPro" id="IPR000270">
    <property type="entry name" value="PB1_dom"/>
</dbReference>
<dbReference type="InterPro" id="IPR015940">
    <property type="entry name" value="UBA"/>
</dbReference>
<dbReference type="SUPFAM" id="SSF57850">
    <property type="entry name" value="RING/U-box"/>
    <property type="match status" value="1"/>
</dbReference>
<dbReference type="PANTHER" id="PTHR20930">
    <property type="entry name" value="OVARIAN CARCINOMA ANTIGEN CA125-RELATED"/>
    <property type="match status" value="1"/>
</dbReference>
<dbReference type="OrthoDB" id="524326at2759"/>
<dbReference type="Proteomes" id="UP000187209">
    <property type="component" value="Unassembled WGS sequence"/>
</dbReference>
<reference evidence="2 3" key="1">
    <citation type="submission" date="2016-11" db="EMBL/GenBank/DDBJ databases">
        <title>The macronuclear genome of Stentor coeruleus: a giant cell with tiny introns.</title>
        <authorList>
            <person name="Slabodnick M."/>
            <person name="Ruby J.G."/>
            <person name="Reiff S.B."/>
            <person name="Swart E.C."/>
            <person name="Gosai S."/>
            <person name="Prabakaran S."/>
            <person name="Witkowska E."/>
            <person name="Larue G.E."/>
            <person name="Fisher S."/>
            <person name="Freeman R.M."/>
            <person name="Gunawardena J."/>
            <person name="Chu W."/>
            <person name="Stover N.A."/>
            <person name="Gregory B.D."/>
            <person name="Nowacki M."/>
            <person name="Derisi J."/>
            <person name="Roy S.W."/>
            <person name="Marshall W.F."/>
            <person name="Sood P."/>
        </authorList>
    </citation>
    <scope>NUCLEOTIDE SEQUENCE [LARGE SCALE GENOMIC DNA]</scope>
    <source>
        <strain evidence="2">WM001</strain>
    </source>
</reference>
<dbReference type="SUPFAM" id="SSF46934">
    <property type="entry name" value="UBA-like"/>
    <property type="match status" value="2"/>
</dbReference>
<dbReference type="Gene3D" id="1.10.8.10">
    <property type="entry name" value="DNA helicase RuvA subunit, C-terminal domain"/>
    <property type="match status" value="1"/>
</dbReference>
<dbReference type="Gene3D" id="3.10.20.90">
    <property type="entry name" value="Phosphatidylinositol 3-kinase Catalytic Subunit, Chain A, domain 1"/>
    <property type="match status" value="1"/>
</dbReference>
<evidence type="ECO:0000313" key="3">
    <source>
        <dbReference type="Proteomes" id="UP000187209"/>
    </source>
</evidence>
<dbReference type="CDD" id="cd05992">
    <property type="entry name" value="PB1"/>
    <property type="match status" value="1"/>
</dbReference>
<dbReference type="PANTHER" id="PTHR20930:SF0">
    <property type="entry name" value="PROTEIN ILRUN"/>
    <property type="match status" value="1"/>
</dbReference>
<dbReference type="SMART" id="SM00165">
    <property type="entry name" value="UBA"/>
    <property type="match status" value="2"/>
</dbReference>
<feature type="domain" description="UBA" evidence="1">
    <location>
        <begin position="267"/>
        <end position="317"/>
    </location>
</feature>
<feature type="domain" description="UBA" evidence="1">
    <location>
        <begin position="337"/>
        <end position="378"/>
    </location>
</feature>
<accession>A0A1R2C2T9</accession>
<dbReference type="PROSITE" id="PS50030">
    <property type="entry name" value="UBA"/>
    <property type="match status" value="2"/>
</dbReference>
<proteinExistence type="predicted"/>
<dbReference type="Pfam" id="PF00564">
    <property type="entry name" value="PB1"/>
    <property type="match status" value="1"/>
</dbReference>
<dbReference type="AlphaFoldDB" id="A0A1R2C2T9"/>
<protein>
    <recommendedName>
        <fullName evidence="1">UBA domain-containing protein</fullName>
    </recommendedName>
</protein>
<dbReference type="SUPFAM" id="SSF54277">
    <property type="entry name" value="CAD &amp; PB1 domains"/>
    <property type="match status" value="1"/>
</dbReference>
<evidence type="ECO:0000259" key="1">
    <source>
        <dbReference type="PROSITE" id="PS50030"/>
    </source>
</evidence>
<keyword evidence="3" id="KW-1185">Reference proteome</keyword>
<organism evidence="2 3">
    <name type="scientific">Stentor coeruleus</name>
    <dbReference type="NCBI Taxonomy" id="5963"/>
    <lineage>
        <taxon>Eukaryota</taxon>
        <taxon>Sar</taxon>
        <taxon>Alveolata</taxon>
        <taxon>Ciliophora</taxon>
        <taxon>Postciliodesmatophora</taxon>
        <taxon>Heterotrichea</taxon>
        <taxon>Heterotrichida</taxon>
        <taxon>Stentoridae</taxon>
        <taxon>Stentor</taxon>
    </lineage>
</organism>
<dbReference type="Pfam" id="PF00627">
    <property type="entry name" value="UBA"/>
    <property type="match status" value="1"/>
</dbReference>
<dbReference type="InterPro" id="IPR009060">
    <property type="entry name" value="UBA-like_sf"/>
</dbReference>
<evidence type="ECO:0000313" key="2">
    <source>
        <dbReference type="EMBL" id="OMJ83338.1"/>
    </source>
</evidence>
<comment type="caution">
    <text evidence="2">The sequence shown here is derived from an EMBL/GenBank/DDBJ whole genome shotgun (WGS) entry which is preliminary data.</text>
</comment>